<dbReference type="Gene3D" id="3.30.1780.10">
    <property type="entry name" value="ornithine cyclodeaminase, domain 1"/>
    <property type="match status" value="1"/>
</dbReference>
<dbReference type="AlphaFoldDB" id="A0ABD6DBU7"/>
<dbReference type="InterPro" id="IPR028609">
    <property type="entry name" value="AlaDH_arch-typ"/>
</dbReference>
<dbReference type="Gene3D" id="3.40.50.720">
    <property type="entry name" value="NAD(P)-binding Rossmann-like Domain"/>
    <property type="match status" value="1"/>
</dbReference>
<dbReference type="SUPFAM" id="SSF51735">
    <property type="entry name" value="NAD(P)-binding Rossmann-fold domains"/>
    <property type="match status" value="1"/>
</dbReference>
<dbReference type="Pfam" id="PF02423">
    <property type="entry name" value="OCD_Mu_crystall"/>
    <property type="match status" value="1"/>
</dbReference>
<evidence type="ECO:0000313" key="3">
    <source>
        <dbReference type="Proteomes" id="UP001597052"/>
    </source>
</evidence>
<keyword evidence="1" id="KW-0520">NAD</keyword>
<reference evidence="2 3" key="1">
    <citation type="journal article" date="2019" name="Int. J. Syst. Evol. Microbiol.">
        <title>The Global Catalogue of Microorganisms (GCM) 10K type strain sequencing project: providing services to taxonomists for standard genome sequencing and annotation.</title>
        <authorList>
            <consortium name="The Broad Institute Genomics Platform"/>
            <consortium name="The Broad Institute Genome Sequencing Center for Infectious Disease"/>
            <person name="Wu L."/>
            <person name="Ma J."/>
        </authorList>
    </citation>
    <scope>NUCLEOTIDE SEQUENCE [LARGE SCALE GENOMIC DNA]</scope>
    <source>
        <strain evidence="2 3">CGMCC 1.10593</strain>
    </source>
</reference>
<feature type="binding site" evidence="1">
    <location>
        <begin position="221"/>
        <end position="223"/>
    </location>
    <ligand>
        <name>NAD(+)</name>
        <dbReference type="ChEBI" id="CHEBI:57540"/>
    </ligand>
</feature>
<proteinExistence type="inferred from homology"/>
<sequence>MESLLLNSEVTQSVPIEAIKDAVEEAFQAYERGTVVMPPKSYIDLPQYNGDFRSMPAYVGTDSWEGAAIKWVNVHPDNPSNNNLPTVMGIIIYSDPETLSPLAIMDATVLTRKRTAAATAVATDHLAVDDAHSLGLIGAGTQSYTQFEALTQVRPINKVIVNDVDDDAVDTFIDTYPDFEIQAGTVHEAAACDIVSTVTPAEEPIVPLSAVNPQTHINAIGADAEGKQELNTNILTEGCVFVDSFDQAIHAGEINVPWSRGDLDEDDIYGELGELVSAGDGLAIPQNELTIFDSTGLAIQDVAAAHVAYEYATGLEDIPSTSLFSK</sequence>
<keyword evidence="1" id="KW-0560">Oxidoreductase</keyword>
<name>A0ABD6DBU7_9EURY</name>
<accession>A0ABD6DBU7</accession>
<comment type="caution">
    <text evidence="2">The sequence shown here is derived from an EMBL/GenBank/DDBJ whole genome shotgun (WGS) entry which is preliminary data.</text>
</comment>
<comment type="similarity">
    <text evidence="1">Belongs to the ornithine cyclodeaminase/mu-crystallin family. Archaeal alanine dehydrogenase subfamily.</text>
</comment>
<comment type="function">
    <text evidence="1">Catalyzes the NAD(+)-dependent oxidative deamination of L-alanine to pyruvate, and the reverse reaction, the reductive amination of pyruvate.</text>
</comment>
<dbReference type="EC" id="1.4.1.1" evidence="1"/>
<dbReference type="HAMAP" id="MF_00935">
    <property type="entry name" value="AlaDH_arch"/>
    <property type="match status" value="1"/>
</dbReference>
<comment type="catalytic activity">
    <reaction evidence="1">
        <text>L-alanine + NAD(+) + H2O = pyruvate + NH4(+) + NADH + H(+)</text>
        <dbReference type="Rhea" id="RHEA:18405"/>
        <dbReference type="ChEBI" id="CHEBI:15361"/>
        <dbReference type="ChEBI" id="CHEBI:15377"/>
        <dbReference type="ChEBI" id="CHEBI:15378"/>
        <dbReference type="ChEBI" id="CHEBI:28938"/>
        <dbReference type="ChEBI" id="CHEBI:57540"/>
        <dbReference type="ChEBI" id="CHEBI:57945"/>
        <dbReference type="ChEBI" id="CHEBI:57972"/>
        <dbReference type="EC" id="1.4.1.1"/>
    </reaction>
</comment>
<keyword evidence="1" id="KW-0547">Nucleotide-binding</keyword>
<keyword evidence="3" id="KW-1185">Reference proteome</keyword>
<dbReference type="InterPro" id="IPR003462">
    <property type="entry name" value="ODC_Mu_crystall"/>
</dbReference>
<dbReference type="EMBL" id="JBHUDM010000009">
    <property type="protein sequence ID" value="MFD1643815.1"/>
    <property type="molecule type" value="Genomic_DNA"/>
</dbReference>
<dbReference type="InterPro" id="IPR036291">
    <property type="entry name" value="NAD(P)-bd_dom_sf"/>
</dbReference>
<dbReference type="GO" id="GO:0000286">
    <property type="term" value="F:alanine dehydrogenase activity"/>
    <property type="evidence" value="ECO:0007669"/>
    <property type="project" value="UniProtKB-UniRule"/>
</dbReference>
<dbReference type="Proteomes" id="UP001597052">
    <property type="component" value="Unassembled WGS sequence"/>
</dbReference>
<gene>
    <name evidence="1" type="primary">ala</name>
    <name evidence="2" type="ORF">ACFSBW_18320</name>
</gene>
<dbReference type="GO" id="GO:0051287">
    <property type="term" value="F:NAD binding"/>
    <property type="evidence" value="ECO:0007669"/>
    <property type="project" value="UniProtKB-UniRule"/>
</dbReference>
<comment type="caution">
    <text evidence="1">Lacks conserved residue(s) required for the propagation of feature annotation.</text>
</comment>
<feature type="binding site" evidence="1">
    <location>
        <position position="114"/>
    </location>
    <ligand>
        <name>NAD(+)</name>
        <dbReference type="ChEBI" id="CHEBI:57540"/>
    </ligand>
</feature>
<evidence type="ECO:0000313" key="2">
    <source>
        <dbReference type="EMBL" id="MFD1643815.1"/>
    </source>
</evidence>
<dbReference type="GO" id="GO:0006522">
    <property type="term" value="P:alanine metabolic process"/>
    <property type="evidence" value="ECO:0007669"/>
    <property type="project" value="UniProtKB-UniRule"/>
</dbReference>
<feature type="active site" description="Proton donor/acceptor" evidence="1">
    <location>
        <position position="70"/>
    </location>
</feature>
<dbReference type="PANTHER" id="PTHR13812">
    <property type="entry name" value="KETIMINE REDUCTASE MU-CRYSTALLIN"/>
    <property type="match status" value="1"/>
</dbReference>
<dbReference type="RefSeq" id="WP_256397708.1">
    <property type="nucleotide sequence ID" value="NZ_JANHDJ010000011.1"/>
</dbReference>
<feature type="binding site" evidence="1">
    <location>
        <position position="227"/>
    </location>
    <ligand>
        <name>NAD(+)</name>
        <dbReference type="ChEBI" id="CHEBI:57540"/>
    </ligand>
</feature>
<organism evidence="2 3">
    <name type="scientific">Halohasta litorea</name>
    <dbReference type="NCBI Taxonomy" id="869891"/>
    <lineage>
        <taxon>Archaea</taxon>
        <taxon>Methanobacteriati</taxon>
        <taxon>Methanobacteriota</taxon>
        <taxon>Stenosarchaea group</taxon>
        <taxon>Halobacteria</taxon>
        <taxon>Halobacteriales</taxon>
        <taxon>Haloferacaceae</taxon>
        <taxon>Halohasta</taxon>
    </lineage>
</organism>
<feature type="binding site" evidence="1">
    <location>
        <begin position="141"/>
        <end position="142"/>
    </location>
    <ligand>
        <name>NAD(+)</name>
        <dbReference type="ChEBI" id="CHEBI:57540"/>
    </ligand>
</feature>
<dbReference type="PIRSF" id="PIRSF001439">
    <property type="entry name" value="CryM"/>
    <property type="match status" value="1"/>
</dbReference>
<dbReference type="PANTHER" id="PTHR13812:SF19">
    <property type="entry name" value="KETIMINE REDUCTASE MU-CRYSTALLIN"/>
    <property type="match status" value="1"/>
</dbReference>
<protein>
    <recommendedName>
        <fullName evidence="1">Alanine dehydrogenase</fullName>
        <shortName evidence="1">AlaDH</shortName>
        <ecNumber evidence="1">1.4.1.1</ecNumber>
    </recommendedName>
</protein>
<dbReference type="InterPro" id="IPR023401">
    <property type="entry name" value="ODC_N"/>
</dbReference>
<feature type="binding site" evidence="1">
    <location>
        <position position="294"/>
    </location>
    <ligand>
        <name>NAD(+)</name>
        <dbReference type="ChEBI" id="CHEBI:57540"/>
    </ligand>
</feature>
<evidence type="ECO:0000256" key="1">
    <source>
        <dbReference type="HAMAP-Rule" id="MF_00935"/>
    </source>
</evidence>